<evidence type="ECO:0000256" key="3">
    <source>
        <dbReference type="ARBA" id="ARBA00022833"/>
    </source>
</evidence>
<dbReference type="CDD" id="cd01320">
    <property type="entry name" value="ADA"/>
    <property type="match status" value="1"/>
</dbReference>
<dbReference type="PANTHER" id="PTHR43114:SF7">
    <property type="entry name" value="ADENOSINE DEAMINASE DOMAIN-CONTAINING PROTEIN"/>
    <property type="match status" value="1"/>
</dbReference>
<dbReference type="InterPro" id="IPR006330">
    <property type="entry name" value="Ado/ade_deaminase"/>
</dbReference>
<dbReference type="RefSeq" id="WP_074662129.1">
    <property type="nucleotide sequence ID" value="NZ_FNAU01000006.1"/>
</dbReference>
<evidence type="ECO:0000313" key="8">
    <source>
        <dbReference type="Proteomes" id="UP000182744"/>
    </source>
</evidence>
<evidence type="ECO:0000313" key="6">
    <source>
        <dbReference type="EMBL" id="MDY5153113.1"/>
    </source>
</evidence>
<dbReference type="Proteomes" id="UP001273799">
    <property type="component" value="Unassembled WGS sequence"/>
</dbReference>
<dbReference type="SUPFAM" id="SSF51556">
    <property type="entry name" value="Metallo-dependent hydrolases"/>
    <property type="match status" value="1"/>
</dbReference>
<comment type="function">
    <text evidence="4">Catalyzes the hydrolytic deamination of adenine to hypoxanthine. Plays an important role in the purine salvage pathway and in nitrogen catabolism.</text>
</comment>
<dbReference type="PANTHER" id="PTHR43114">
    <property type="entry name" value="ADENINE DEAMINASE"/>
    <property type="match status" value="1"/>
</dbReference>
<dbReference type="GO" id="GO:0006146">
    <property type="term" value="P:adenine catabolic process"/>
    <property type="evidence" value="ECO:0007669"/>
    <property type="project" value="UniProtKB-UniRule"/>
</dbReference>
<feature type="binding site" evidence="4">
    <location>
        <position position="196"/>
    </location>
    <ligand>
        <name>Zn(2+)</name>
        <dbReference type="ChEBI" id="CHEBI:29105"/>
        <note>catalytic</note>
    </ligand>
</feature>
<comment type="caution">
    <text evidence="4">Lacks conserved residue(s) required for the propagation of feature annotation.</text>
</comment>
<protein>
    <recommendedName>
        <fullName evidence="4">Adenine deaminase</fullName>
        <shortName evidence="4">ADE</shortName>
        <ecNumber evidence="4">3.5.4.2</ecNumber>
    </recommendedName>
    <alternativeName>
        <fullName evidence="4">Adenine aminohydrolase</fullName>
        <shortName evidence="4">AAH</shortName>
    </alternativeName>
</protein>
<dbReference type="Gene3D" id="3.20.20.140">
    <property type="entry name" value="Metal-dependent hydrolases"/>
    <property type="match status" value="1"/>
</dbReference>
<keyword evidence="4" id="KW-0546">Nucleotide metabolism</keyword>
<evidence type="ECO:0000256" key="1">
    <source>
        <dbReference type="ARBA" id="ARBA00022723"/>
    </source>
</evidence>
<dbReference type="InterPro" id="IPR032466">
    <property type="entry name" value="Metal_Hydrolase"/>
</dbReference>
<keyword evidence="2 4" id="KW-0378">Hydrolase</keyword>
<dbReference type="GO" id="GO:0008270">
    <property type="term" value="F:zinc ion binding"/>
    <property type="evidence" value="ECO:0007669"/>
    <property type="project" value="UniProtKB-UniRule"/>
</dbReference>
<keyword evidence="8" id="KW-1185">Reference proteome</keyword>
<gene>
    <name evidence="6" type="primary">add</name>
    <name evidence="6" type="ORF">R6G71_03490</name>
    <name evidence="7" type="ORF">SAMN05421878_10658</name>
</gene>
<keyword evidence="3 4" id="KW-0862">Zinc</keyword>
<dbReference type="NCBIfam" id="TIGR01430">
    <property type="entry name" value="aden_deam"/>
    <property type="match status" value="1"/>
</dbReference>
<accession>A0A1G7C0D9</accession>
<evidence type="ECO:0000259" key="5">
    <source>
        <dbReference type="Pfam" id="PF00962"/>
    </source>
</evidence>
<dbReference type="GO" id="GO:0005829">
    <property type="term" value="C:cytosol"/>
    <property type="evidence" value="ECO:0007669"/>
    <property type="project" value="TreeGrafter"/>
</dbReference>
<evidence type="ECO:0000313" key="7">
    <source>
        <dbReference type="EMBL" id="SDE32781.1"/>
    </source>
</evidence>
<reference evidence="7" key="2">
    <citation type="submission" date="2016-10" db="EMBL/GenBank/DDBJ databases">
        <authorList>
            <person name="de Groot N.N."/>
        </authorList>
    </citation>
    <scope>NUCLEOTIDE SEQUENCE [LARGE SCALE GENOMIC DNA]</scope>
    <source>
        <strain evidence="7">DSM 20639</strain>
    </source>
</reference>
<dbReference type="HAMAP" id="MF_01962">
    <property type="entry name" value="Adenine_deaminase"/>
    <property type="match status" value="1"/>
</dbReference>
<comment type="catalytic activity">
    <reaction evidence="4">
        <text>adenine + H2O + H(+) = hypoxanthine + NH4(+)</text>
        <dbReference type="Rhea" id="RHEA:23688"/>
        <dbReference type="ChEBI" id="CHEBI:15377"/>
        <dbReference type="ChEBI" id="CHEBI:15378"/>
        <dbReference type="ChEBI" id="CHEBI:16708"/>
        <dbReference type="ChEBI" id="CHEBI:17368"/>
        <dbReference type="ChEBI" id="CHEBI:28938"/>
        <dbReference type="EC" id="3.5.4.2"/>
    </reaction>
</comment>
<reference evidence="6" key="3">
    <citation type="submission" date="2023-10" db="EMBL/GenBank/DDBJ databases">
        <title>Whole Genome based description of the genera Actinobaculum and Actinotignum reveals a complex phylogenetic relationship within the species included in the genus Actinotignum.</title>
        <authorList>
            <person name="Jensen C.S."/>
            <person name="Dargis R."/>
            <person name="Kemp M."/>
            <person name="Christensen J.J."/>
        </authorList>
    </citation>
    <scope>NUCLEOTIDE SEQUENCE</scope>
    <source>
        <strain evidence="6">Actinobaculum_suis_CCUG19206T</strain>
    </source>
</reference>
<reference evidence="8" key="1">
    <citation type="submission" date="2016-10" db="EMBL/GenBank/DDBJ databases">
        <authorList>
            <person name="Varghese N."/>
        </authorList>
    </citation>
    <scope>NUCLEOTIDE SEQUENCE [LARGE SCALE GENOMIC DNA]</scope>
    <source>
        <strain evidence="8">DSM 20639</strain>
    </source>
</reference>
<feature type="binding site" evidence="4">
    <location>
        <position position="16"/>
    </location>
    <ligand>
        <name>Zn(2+)</name>
        <dbReference type="ChEBI" id="CHEBI:29105"/>
        <note>catalytic</note>
    </ligand>
</feature>
<organism evidence="7 8">
    <name type="scientific">Actinobaculum suis</name>
    <dbReference type="NCBI Taxonomy" id="1657"/>
    <lineage>
        <taxon>Bacteria</taxon>
        <taxon>Bacillati</taxon>
        <taxon>Actinomycetota</taxon>
        <taxon>Actinomycetes</taxon>
        <taxon>Actinomycetales</taxon>
        <taxon>Actinomycetaceae</taxon>
        <taxon>Actinobaculum</taxon>
    </lineage>
</organism>
<dbReference type="EMBL" id="JAWNFU010000002">
    <property type="protein sequence ID" value="MDY5153113.1"/>
    <property type="molecule type" value="Genomic_DNA"/>
</dbReference>
<feature type="domain" description="Adenosine deaminase" evidence="5">
    <location>
        <begin position="11"/>
        <end position="331"/>
    </location>
</feature>
<proteinExistence type="inferred from homology"/>
<comment type="cofactor">
    <cofactor evidence="4">
        <name>Zn(2+)</name>
        <dbReference type="ChEBI" id="CHEBI:29105"/>
    </cofactor>
    <text evidence="4">Binds 1 zinc ion per subunit.</text>
</comment>
<feature type="binding site" evidence="4">
    <location>
        <position position="277"/>
    </location>
    <ligand>
        <name>Zn(2+)</name>
        <dbReference type="ChEBI" id="CHEBI:29105"/>
        <note>catalytic</note>
    </ligand>
</feature>
<dbReference type="InterPro" id="IPR028892">
    <property type="entry name" value="ADE"/>
</dbReference>
<dbReference type="GO" id="GO:0009117">
    <property type="term" value="P:nucleotide metabolic process"/>
    <property type="evidence" value="ECO:0007669"/>
    <property type="project" value="UniProtKB-KW"/>
</dbReference>
<dbReference type="InterPro" id="IPR001365">
    <property type="entry name" value="A_deaminase_dom"/>
</dbReference>
<comment type="similarity">
    <text evidence="4">Belongs to the metallo-dependent hydrolases superfamily. Adenosine and AMP deaminases family. Adenine deaminase type 2 subfamily.</text>
</comment>
<evidence type="ECO:0000256" key="2">
    <source>
        <dbReference type="ARBA" id="ARBA00022801"/>
    </source>
</evidence>
<dbReference type="GO" id="GO:0000034">
    <property type="term" value="F:adenine deaminase activity"/>
    <property type="evidence" value="ECO:0007669"/>
    <property type="project" value="UniProtKB-UniRule"/>
</dbReference>
<dbReference type="Proteomes" id="UP000182744">
    <property type="component" value="Unassembled WGS sequence"/>
</dbReference>
<dbReference type="AlphaFoldDB" id="A0A1G7C0D9"/>
<feature type="site" description="Important for catalytic activity" evidence="4">
    <location>
        <position position="222"/>
    </location>
</feature>
<evidence type="ECO:0000256" key="4">
    <source>
        <dbReference type="HAMAP-Rule" id="MF_01962"/>
    </source>
</evidence>
<feature type="binding site" evidence="4">
    <location>
        <position position="278"/>
    </location>
    <ligand>
        <name>substrate</name>
    </ligand>
</feature>
<feature type="binding site" evidence="4">
    <location>
        <position position="18"/>
    </location>
    <ligand>
        <name>Zn(2+)</name>
        <dbReference type="ChEBI" id="CHEBI:29105"/>
        <note>catalytic</note>
    </ligand>
</feature>
<dbReference type="EC" id="3.5.4.2" evidence="4"/>
<keyword evidence="1 4" id="KW-0479">Metal-binding</keyword>
<name>A0A1G7C0D9_9ACTO</name>
<sequence>MEISPFVRDLPKVELHLHIEGTLEPDLKFKLAERNRVEIPYKTEQEVKDSYQFTDLASFLDAYYEGMRVLLTPQDFYDLAMAYFERVAAQNVRYVEMFFDPQAHTARGVPFHTVISGLHRAQLEADRRFGIKSGLIMCFLRDFQAEFAMATLLEALPYRDWIIGVGLDSDETGNPPEKFAEVFARARAEGFLLTMHCDVDIKNSVNHIRQVIETIGVDRIDHGTNIVEAPELVAEVKKRGIGLTSCPISNTWVSDSSKVELIKQLVADGVEISVHSDDPAYFGGYIAENYQRVADEGEVDNAFLANLARNAVRSSWATPMLKQEILAEIDATEKRYQQEA</sequence>
<dbReference type="GO" id="GO:0043103">
    <property type="term" value="P:hypoxanthine salvage"/>
    <property type="evidence" value="ECO:0007669"/>
    <property type="project" value="UniProtKB-UniRule"/>
</dbReference>
<dbReference type="Pfam" id="PF00962">
    <property type="entry name" value="A_deaminase"/>
    <property type="match status" value="1"/>
</dbReference>
<dbReference type="EMBL" id="FNAU01000006">
    <property type="protein sequence ID" value="SDE32781.1"/>
    <property type="molecule type" value="Genomic_DNA"/>
</dbReference>